<keyword evidence="5" id="KW-1185">Reference proteome</keyword>
<evidence type="ECO:0000313" key="5">
    <source>
        <dbReference type="Proteomes" id="UP000179807"/>
    </source>
</evidence>
<dbReference type="PANTHER" id="PTHR22847">
    <property type="entry name" value="WD40 REPEAT PROTEIN"/>
    <property type="match status" value="1"/>
</dbReference>
<dbReference type="SUPFAM" id="SSF50978">
    <property type="entry name" value="WD40 repeat-like"/>
    <property type="match status" value="1"/>
</dbReference>
<dbReference type="Gene3D" id="2.130.10.10">
    <property type="entry name" value="YVTN repeat-like/Quinoprotein amine dehydrogenase"/>
    <property type="match status" value="2"/>
</dbReference>
<dbReference type="GeneID" id="94849114"/>
<proteinExistence type="predicted"/>
<reference evidence="4" key="1">
    <citation type="submission" date="2016-10" db="EMBL/GenBank/DDBJ databases">
        <authorList>
            <person name="Benchimol M."/>
            <person name="Almeida L.G."/>
            <person name="Vasconcelos A.T."/>
            <person name="Perreira-Neves A."/>
            <person name="Rosa I.A."/>
            <person name="Tasca T."/>
            <person name="Bogo M.R."/>
            <person name="de Souza W."/>
        </authorList>
    </citation>
    <scope>NUCLEOTIDE SEQUENCE [LARGE SCALE GENOMIC DNA]</scope>
    <source>
        <strain evidence="4">K</strain>
    </source>
</reference>
<keyword evidence="2" id="KW-0677">Repeat</keyword>
<organism evidence="4 5">
    <name type="scientific">Tritrichomonas foetus</name>
    <dbReference type="NCBI Taxonomy" id="1144522"/>
    <lineage>
        <taxon>Eukaryota</taxon>
        <taxon>Metamonada</taxon>
        <taxon>Parabasalia</taxon>
        <taxon>Tritrichomonadida</taxon>
        <taxon>Tritrichomonadidae</taxon>
        <taxon>Tritrichomonas</taxon>
    </lineage>
</organism>
<evidence type="ECO:0000256" key="3">
    <source>
        <dbReference type="PROSITE-ProRule" id="PRU00221"/>
    </source>
</evidence>
<evidence type="ECO:0000256" key="2">
    <source>
        <dbReference type="ARBA" id="ARBA00022737"/>
    </source>
</evidence>
<dbReference type="RefSeq" id="XP_068368357.1">
    <property type="nucleotide sequence ID" value="XM_068514410.1"/>
</dbReference>
<keyword evidence="1 3" id="KW-0853">WD repeat</keyword>
<dbReference type="VEuPathDB" id="TrichDB:TRFO_42635"/>
<dbReference type="Proteomes" id="UP000179807">
    <property type="component" value="Unassembled WGS sequence"/>
</dbReference>
<gene>
    <name evidence="4" type="ORF">TRFO_42635</name>
</gene>
<dbReference type="OrthoDB" id="27537at2759"/>
<accession>A0A1J4L043</accession>
<feature type="repeat" description="WD" evidence="3">
    <location>
        <begin position="153"/>
        <end position="192"/>
    </location>
</feature>
<dbReference type="Pfam" id="PF00400">
    <property type="entry name" value="WD40"/>
    <property type="match status" value="2"/>
</dbReference>
<comment type="caution">
    <text evidence="4">The sequence shown here is derived from an EMBL/GenBank/DDBJ whole genome shotgun (WGS) entry which is preliminary data.</text>
</comment>
<sequence>MWEIQPDWAQLNNFYVNHNNTKYSLTWSNGETTTSDPSIQLSNIQNRSFSITTQDGQSCAFIAPKRSLKIHNGDSVNCVDVSKDGKEILSGDSKGRLFLTYIGTDPVPLPGPTADFDLECCIFDHTHKLFFACGGDFRIYEYSATEYQATGRYDGHKSSVKHIAVKENSLFSGSYDCSIMKWDISKRSKISTYQVNSQVNDFCFTSSDLLIAATEQRLKSIDIKTGLPAAAPNLGKSTSFNCCASFENDIVAGTNDGEVAIWDIRNTDTPVAVWSWYDSPINKLSYNGNKLWVGTNDGTAALIDVREKRSLALLGTQAYAPVRDLAYNDVSAWTADGEGTLLFFEL</sequence>
<evidence type="ECO:0000256" key="1">
    <source>
        <dbReference type="ARBA" id="ARBA00022574"/>
    </source>
</evidence>
<dbReference type="PANTHER" id="PTHR22847:SF637">
    <property type="entry name" value="WD REPEAT DOMAIN 5B"/>
    <property type="match status" value="1"/>
</dbReference>
<dbReference type="AlphaFoldDB" id="A0A1J4L043"/>
<dbReference type="EMBL" id="MLAK01000252">
    <property type="protein sequence ID" value="OHT15221.1"/>
    <property type="molecule type" value="Genomic_DNA"/>
</dbReference>
<name>A0A1J4L043_9EUKA</name>
<dbReference type="GO" id="GO:1990234">
    <property type="term" value="C:transferase complex"/>
    <property type="evidence" value="ECO:0007669"/>
    <property type="project" value="UniProtKB-ARBA"/>
</dbReference>
<dbReference type="SMART" id="SM00320">
    <property type="entry name" value="WD40"/>
    <property type="match status" value="5"/>
</dbReference>
<feature type="repeat" description="WD" evidence="3">
    <location>
        <begin position="250"/>
        <end position="272"/>
    </location>
</feature>
<protein>
    <submittedName>
        <fullName evidence="4">Uncharacterized protein</fullName>
    </submittedName>
</protein>
<dbReference type="InterPro" id="IPR036322">
    <property type="entry name" value="WD40_repeat_dom_sf"/>
</dbReference>
<dbReference type="PROSITE" id="PS50082">
    <property type="entry name" value="WD_REPEATS_2"/>
    <property type="match status" value="2"/>
</dbReference>
<dbReference type="InterPro" id="IPR015943">
    <property type="entry name" value="WD40/YVTN_repeat-like_dom_sf"/>
</dbReference>
<evidence type="ECO:0000313" key="4">
    <source>
        <dbReference type="EMBL" id="OHT15221.1"/>
    </source>
</evidence>
<dbReference type="InterPro" id="IPR001680">
    <property type="entry name" value="WD40_rpt"/>
</dbReference>